<reference evidence="1" key="1">
    <citation type="submission" date="2019-10" db="EMBL/GenBank/DDBJ databases">
        <authorList>
            <person name="Soares A.E.R."/>
            <person name="Aleixo A."/>
            <person name="Schneider P."/>
            <person name="Miyaki C.Y."/>
            <person name="Schneider M.P."/>
            <person name="Mello C."/>
            <person name="Vasconcelos A.T.R."/>
        </authorList>
    </citation>
    <scope>NUCLEOTIDE SEQUENCE</scope>
    <source>
        <tissue evidence="1">Muscle</tissue>
    </source>
</reference>
<keyword evidence="2" id="KW-1185">Reference proteome</keyword>
<protein>
    <submittedName>
        <fullName evidence="1">Uncharacterized protein</fullName>
    </submittedName>
</protein>
<dbReference type="PANTHER" id="PTHR33332">
    <property type="entry name" value="REVERSE TRANSCRIPTASE DOMAIN-CONTAINING PROTEIN"/>
    <property type="match status" value="1"/>
</dbReference>
<dbReference type="EMBL" id="WHWB01032153">
    <property type="protein sequence ID" value="KAJ7426733.1"/>
    <property type="molecule type" value="Genomic_DNA"/>
</dbReference>
<comment type="caution">
    <text evidence="1">The sequence shown here is derived from an EMBL/GenBank/DDBJ whole genome shotgun (WGS) entry which is preliminary data.</text>
</comment>
<proteinExistence type="predicted"/>
<name>A0ABQ9DWZ2_9PASS</name>
<accession>A0ABQ9DWZ2</accession>
<sequence length="158" mass="17916">MNTWWIRNWLGSHTKRVTINGLTSKWRTVTSSVLQGLVLRPMLLNIFVSDMDSGIECNDSSTDLQSLWREGMPSLATSEGLRDDPVQTSWSLTRSSARSCICNRKCKYILGRDWIDSIPEEKDLELMGKKFNMTQQFMLADQKPAVSWAASKAVWPAG</sequence>
<organism evidence="1 2">
    <name type="scientific">Willisornis vidua</name>
    <name type="common">Xingu scale-backed antbird</name>
    <dbReference type="NCBI Taxonomy" id="1566151"/>
    <lineage>
        <taxon>Eukaryota</taxon>
        <taxon>Metazoa</taxon>
        <taxon>Chordata</taxon>
        <taxon>Craniata</taxon>
        <taxon>Vertebrata</taxon>
        <taxon>Euteleostomi</taxon>
        <taxon>Archelosauria</taxon>
        <taxon>Archosauria</taxon>
        <taxon>Dinosauria</taxon>
        <taxon>Saurischia</taxon>
        <taxon>Theropoda</taxon>
        <taxon>Coelurosauria</taxon>
        <taxon>Aves</taxon>
        <taxon>Neognathae</taxon>
        <taxon>Neoaves</taxon>
        <taxon>Telluraves</taxon>
        <taxon>Australaves</taxon>
        <taxon>Passeriformes</taxon>
        <taxon>Thamnophilidae</taxon>
        <taxon>Willisornis</taxon>
    </lineage>
</organism>
<evidence type="ECO:0000313" key="2">
    <source>
        <dbReference type="Proteomes" id="UP001145742"/>
    </source>
</evidence>
<gene>
    <name evidence="1" type="ORF">WISP_13225</name>
</gene>
<evidence type="ECO:0000313" key="1">
    <source>
        <dbReference type="EMBL" id="KAJ7426733.1"/>
    </source>
</evidence>
<dbReference type="Proteomes" id="UP001145742">
    <property type="component" value="Unassembled WGS sequence"/>
</dbReference>